<dbReference type="PANTHER" id="PTHR10887">
    <property type="entry name" value="DNA2/NAM7 HELICASE FAMILY"/>
    <property type="match status" value="1"/>
</dbReference>
<evidence type="ECO:0000313" key="5">
    <source>
        <dbReference type="EMBL" id="EGD47043.1"/>
    </source>
</evidence>
<dbReference type="GO" id="GO:0004386">
    <property type="term" value="F:helicase activity"/>
    <property type="evidence" value="ECO:0007669"/>
    <property type="project" value="InterPro"/>
</dbReference>
<dbReference type="Pfam" id="PF13195">
    <property type="entry name" value="DUF4011"/>
    <property type="match status" value="1"/>
</dbReference>
<gene>
    <name evidence="5" type="ORF">Cpap_1239</name>
</gene>
<dbReference type="STRING" id="588581.Cpap_1239"/>
<dbReference type="SUPFAM" id="SSF52980">
    <property type="entry name" value="Restriction endonuclease-like"/>
    <property type="match status" value="1"/>
</dbReference>
<dbReference type="eggNOG" id="COG0714">
    <property type="taxonomic scope" value="Bacteria"/>
</dbReference>
<dbReference type="EMBL" id="ACXX02000010">
    <property type="protein sequence ID" value="EGD47043.1"/>
    <property type="molecule type" value="Genomic_DNA"/>
</dbReference>
<feature type="domain" description="DNA2/NAM7 helicase helicase" evidence="2">
    <location>
        <begin position="1494"/>
        <end position="1536"/>
    </location>
</feature>
<dbReference type="InterPro" id="IPR049468">
    <property type="entry name" value="Restrct_endonuc-II-like_dom"/>
</dbReference>
<dbReference type="InterPro" id="IPR047187">
    <property type="entry name" value="SF1_C_Upf1"/>
</dbReference>
<name>F1TFA5_9FIRM</name>
<proteinExistence type="predicted"/>
<dbReference type="InterPro" id="IPR041679">
    <property type="entry name" value="DNA2/NAM7-like_C"/>
</dbReference>
<protein>
    <submittedName>
        <fullName evidence="5">Uncharacterized protein</fullName>
    </submittedName>
</protein>
<feature type="domain" description="DNA2/NAM7 helicase-like C-terminal" evidence="3">
    <location>
        <begin position="1566"/>
        <end position="1760"/>
    </location>
</feature>
<dbReference type="InterPro" id="IPR025103">
    <property type="entry name" value="DUF4011"/>
</dbReference>
<dbReference type="Pfam" id="PF13087">
    <property type="entry name" value="AAA_12"/>
    <property type="match status" value="1"/>
</dbReference>
<evidence type="ECO:0000313" key="6">
    <source>
        <dbReference type="Proteomes" id="UP000003860"/>
    </source>
</evidence>
<feature type="domain" description="Restriction endonuclease type II-like" evidence="4">
    <location>
        <begin position="1809"/>
        <end position="1905"/>
    </location>
</feature>
<reference evidence="5" key="2">
    <citation type="submission" date="2011-01" db="EMBL/GenBank/DDBJ databases">
        <title>The Non-contiguous Finished genome of Clostridium papyrosolvens.</title>
        <authorList>
            <person name="Lucas S."/>
            <person name="Copeland A."/>
            <person name="Lapidus A."/>
            <person name="Cheng J.-F."/>
            <person name="Goodwin L."/>
            <person name="Pitluck S."/>
            <person name="Misra M."/>
            <person name="Chertkov O."/>
            <person name="Detter J.C."/>
            <person name="Han C."/>
            <person name="Tapia R."/>
            <person name="Land M."/>
            <person name="Hauser L."/>
            <person name="Kyrpides N."/>
            <person name="Ivanova N."/>
            <person name="Pagani I."/>
            <person name="Mouttaki H."/>
            <person name="He Z."/>
            <person name="Zhou J."/>
            <person name="Hemme C.L."/>
            <person name="Woyke T."/>
        </authorList>
    </citation>
    <scope>NUCLEOTIDE SEQUENCE [LARGE SCALE GENOMIC DNA]</scope>
    <source>
        <strain evidence="5">DSM 2782</strain>
    </source>
</reference>
<dbReference type="InterPro" id="IPR045055">
    <property type="entry name" value="DNA2/NAM7-like"/>
</dbReference>
<dbReference type="InterPro" id="IPR041677">
    <property type="entry name" value="DNA2/NAM7_AAA_11"/>
</dbReference>
<dbReference type="RefSeq" id="WP_004620641.1">
    <property type="nucleotide sequence ID" value="NZ_ACXX02000010.1"/>
</dbReference>
<dbReference type="FunFam" id="3.40.50.300:FF:002063">
    <property type="entry name" value="DNA helicase related protein"/>
    <property type="match status" value="1"/>
</dbReference>
<dbReference type="SUPFAM" id="SSF52540">
    <property type="entry name" value="P-loop containing nucleoside triphosphate hydrolases"/>
    <property type="match status" value="2"/>
</dbReference>
<dbReference type="CDD" id="cd18808">
    <property type="entry name" value="SF1_C_Upf1"/>
    <property type="match status" value="1"/>
</dbReference>
<dbReference type="Gene3D" id="3.40.50.300">
    <property type="entry name" value="P-loop containing nucleotide triphosphate hydrolases"/>
    <property type="match status" value="3"/>
</dbReference>
<evidence type="ECO:0000259" key="3">
    <source>
        <dbReference type="Pfam" id="PF13087"/>
    </source>
</evidence>
<evidence type="ECO:0000259" key="2">
    <source>
        <dbReference type="Pfam" id="PF13086"/>
    </source>
</evidence>
<evidence type="ECO:0000259" key="4">
    <source>
        <dbReference type="Pfam" id="PF18741"/>
    </source>
</evidence>
<dbReference type="PANTHER" id="PTHR10887:SF530">
    <property type="entry name" value="SUPERFAMILY I DNA HELICASES"/>
    <property type="match status" value="1"/>
</dbReference>
<dbReference type="Gene3D" id="3.40.960.10">
    <property type="entry name" value="VSR Endonuclease"/>
    <property type="match status" value="1"/>
</dbReference>
<dbReference type="InterPro" id="IPR021754">
    <property type="entry name" value="DUF3320"/>
</dbReference>
<feature type="domain" description="DNA2/NAM7 helicase helicase" evidence="2">
    <location>
        <begin position="279"/>
        <end position="440"/>
    </location>
</feature>
<dbReference type="FunFam" id="3.40.960.10:FF:000002">
    <property type="entry name" value="DNA helicase related protein"/>
    <property type="match status" value="1"/>
</dbReference>
<sequence length="2128" mass="245447">MKELDVKIEQWKKRLLDLSKRNRLINFKETKRSSVSITYPSFEVLYKRIVFDEEALSFPYPLKTIYDENGEENNITIQEGDLKTNKTINEQQKTLKVLRGKAKTYIEEQGINSLYLTFGIIKWKENVTSDVILSSPIVLVPVSLTIQSITDPYRLQLHEDEIVVNPSLVFKFENDFGIILPEFDGNEEEISDYLHKISQLANKNDWSVTSDVHLTLLSFLKINMYKDLKDNKDKIVSNPIFKAISGDKSEISIIPEELNNFNHDRNIRPVDTYQVVDADSSQQDAILLSKKGISFVLQGPPGTGKSQTITNIIAEALADGKKVLFVSEKMAALEVVKKRLTAVGLDDFCLTLHSYKANKKEVLSQLAKTLNMQRISLRDDALYKLSSLEEKRRRLNEYSEELHTKCPPLNISIFEANGRLSKLFTTQDIIFDIPNIESTDTNLLNKYKYLLSEFSKTIGKLTEDYADNPWCGCNVPVVTHELRHNIEVNLNKISLAIKEIISSYESANKNIGSPKMLSMRNLPHLFAAIDFCSESPLFPEKWLSEDFTELKRLAEENHSLLNEYKKDRESLSEKYTPEIFDLSAKIIISTIEEKIIDVKKYLKQESFSSSKDIVLKADYILSECMEIRGVLNSICALSTEIIEMTGIYKHNNFNTINQLKEIIDLILLCPNPHPKWFEQAEIAKLYNSIEIAKSFQMKLRKNLNSVGEQFEREILSIEYESLINKFERNYSKLISVVSAYNKLPDALEMKISHLYDFSNKEVENLKIFRTFLFNGINAAVKVREKLDIDKVGNLQEIVSLGRLLAIIVQNPKPTQVWFDENKDIAVEKVISQIKETHAEIEKNKSKILEKFDKDILDVDYKGILKRFKTEYGSLLKFLKGSYKSDKNTIKGLCREQGIKLSDNDIISALNIVSEIKDKEQWLFDNKSLLSETLGDLYMNHYTDWTLIEKNRENFKSIRMYFGGSKIPEALKKDLVEGNTYWLSEYSSIINEIANNNIPDQIQDIFGSKSSVIENDILLQTINQTIENSEGLINDIDDLSRYLLKDKNLRNVTVNELLSYFNSIKIVDETKKWFVKNSPNFKESIGMHYLLEDTDWDNLENKIRIAERIIEYFKGNRVPQRLISLLIAHDRKMDKFIQLKNHINDIETSNISGRVLSLLSVEEIETMQLNDIESILGVIFEDINTLSDKYVNFKNCSKQEIVYESTMSDLVILERIQKTEETLENNKNDLYNKYQYKFKGIDTDWVEIISSLEFAEKFYLLCKDYAFSNKFIEDVASNKAFATWLKDTLKSLTQMYENISNTFEWYANLFDNYDVIYSQNLYSLLDRIMRSLDNLSLLEEWIDYRSIRQQCREVGLSEFVENVERIGMEPDIIQNTFLKRFYRLWLDAMLPKYPAVYAFRSRSHQSIIKEFNDLDKIQFDISRLRILERLIMKLPNTNFATSSVDEVGILKRELSKQKKIKPLRRLFKEIPNLLTALKPCLMMSPLSVSLYLQADGYNFDTIIFDEASQVCTEDAVGAIMRGKQVIIAGDSKQLPPTNFFAAAVSDGEFDVETDDDEYDDTGAYESILEEATNAIPERTLKWHYRSRHEHLIAFSNAKIYNHELVTFPSNIDQIEHNGVEYIFVENGVYDRGGKKHNINEAKRVAELVFEHFRLHPDRSLGIVTFSEAQQQAVDSAIRQIRLQNSQFEKYFSEDAEQAFFIKNLENVQGDERDTIIFSIGYAKDQSGVMYMNFGPLSKNGGHRRLNVAITRAKFNVKLVGSIHPTDIRIESTNSEGVKMLRQYIEFAIHGPSTLQNELHFSDIVNVESPFEESVYDFLVKNGYQVATQVGCSGYRIDMAVKHPTLSGIFVIGIECDGATYHSARTARERDRLRQTVLEDIGWKIYRIWSTDWIKDPKTEGAKLIEAVKQAIEGFKFDSTSSGSITYTETKAYSENDFIRVECTEDEIDTDKSNPYNFTYYKETDVYEVERVHDDSQYLANAIKHVVKQECPIHYELLCKRVATLFGNQKATVKVRNSIDYVLDKKIKDTIIKKDNFLWHKDVKDIQVKIPEPYGNVRPINYISTEEIAEAMYTIVSKSFGITTNDLIAITSRTFGFNRSGGNISVAMQLACLHLLECGRVKEVDGKIVI</sequence>
<evidence type="ECO:0000259" key="1">
    <source>
        <dbReference type="Pfam" id="PF11784"/>
    </source>
</evidence>
<reference evidence="5" key="1">
    <citation type="submission" date="2009-07" db="EMBL/GenBank/DDBJ databases">
        <authorList>
            <consortium name="US DOE Joint Genome Institute (JGI-PGF)"/>
            <person name="Lucas S."/>
            <person name="Copeland A."/>
            <person name="Lapidus A."/>
            <person name="Glavina del Rio T."/>
            <person name="Tice H."/>
            <person name="Bruce D."/>
            <person name="Goodwin L."/>
            <person name="Pitluck S."/>
            <person name="Larimer F."/>
            <person name="Land M.L."/>
            <person name="Mouttaki H."/>
            <person name="He Z."/>
            <person name="Zhou J."/>
            <person name="Hemme C.L."/>
        </authorList>
    </citation>
    <scope>NUCLEOTIDE SEQUENCE [LARGE SCALE GENOMIC DNA]</scope>
    <source>
        <strain evidence="5">DSM 2782</strain>
    </source>
</reference>
<dbReference type="Proteomes" id="UP000003860">
    <property type="component" value="Unassembled WGS sequence"/>
</dbReference>
<dbReference type="Pfam" id="PF18741">
    <property type="entry name" value="MTES_1575"/>
    <property type="match status" value="1"/>
</dbReference>
<dbReference type="OrthoDB" id="9757917at2"/>
<dbReference type="Pfam" id="PF13086">
    <property type="entry name" value="AAA_11"/>
    <property type="match status" value="2"/>
</dbReference>
<keyword evidence="6" id="KW-1185">Reference proteome</keyword>
<dbReference type="Pfam" id="PF11784">
    <property type="entry name" value="DUF3320"/>
    <property type="match status" value="1"/>
</dbReference>
<dbReference type="InterPro" id="IPR011335">
    <property type="entry name" value="Restrct_endonuc-II-like"/>
</dbReference>
<dbReference type="eggNOG" id="COG1112">
    <property type="taxonomic scope" value="Bacteria"/>
</dbReference>
<dbReference type="InterPro" id="IPR027417">
    <property type="entry name" value="P-loop_NTPase"/>
</dbReference>
<feature type="domain" description="DUF3320" evidence="1">
    <location>
        <begin position="1975"/>
        <end position="2014"/>
    </location>
</feature>
<organism evidence="5 6">
    <name type="scientific">Ruminiclostridium papyrosolvens DSM 2782</name>
    <dbReference type="NCBI Taxonomy" id="588581"/>
    <lineage>
        <taxon>Bacteria</taxon>
        <taxon>Bacillati</taxon>
        <taxon>Bacillota</taxon>
        <taxon>Clostridia</taxon>
        <taxon>Eubacteriales</taxon>
        <taxon>Oscillospiraceae</taxon>
        <taxon>Ruminiclostridium</taxon>
    </lineage>
</organism>
<accession>F1TFA5</accession>
<comment type="caution">
    <text evidence="5">The sequence shown here is derived from an EMBL/GenBank/DDBJ whole genome shotgun (WGS) entry which is preliminary data.</text>
</comment>